<keyword evidence="3 7" id="KW-0853">WD repeat</keyword>
<dbReference type="PROSITE" id="PS50082">
    <property type="entry name" value="WD_REPEATS_2"/>
    <property type="match status" value="1"/>
</dbReference>
<dbReference type="InterPro" id="IPR056153">
    <property type="entry name" value="Beta-prop_IFT122_1st"/>
</dbReference>
<evidence type="ECO:0000256" key="1">
    <source>
        <dbReference type="ARBA" id="ARBA00004138"/>
    </source>
</evidence>
<name>A0A0R3X3D4_HYDTA</name>
<dbReference type="GO" id="GO:0030991">
    <property type="term" value="C:intraciliary transport particle A"/>
    <property type="evidence" value="ECO:0007669"/>
    <property type="project" value="TreeGrafter"/>
</dbReference>
<dbReference type="Gene3D" id="2.130.10.10">
    <property type="entry name" value="YVTN repeat-like/Quinoprotein amine dehydrogenase"/>
    <property type="match status" value="1"/>
</dbReference>
<dbReference type="GO" id="GO:1905515">
    <property type="term" value="P:non-motile cilium assembly"/>
    <property type="evidence" value="ECO:0007669"/>
    <property type="project" value="TreeGrafter"/>
</dbReference>
<dbReference type="PROSITE" id="PS50294">
    <property type="entry name" value="WD_REPEATS_REGION"/>
    <property type="match status" value="1"/>
</dbReference>
<evidence type="ECO:0000256" key="4">
    <source>
        <dbReference type="ARBA" id="ARBA00022737"/>
    </source>
</evidence>
<organism evidence="11">
    <name type="scientific">Hydatigena taeniaeformis</name>
    <name type="common">Feline tapeworm</name>
    <name type="synonym">Taenia taeniaeformis</name>
    <dbReference type="NCBI Taxonomy" id="6205"/>
    <lineage>
        <taxon>Eukaryota</taxon>
        <taxon>Metazoa</taxon>
        <taxon>Spiralia</taxon>
        <taxon>Lophotrochozoa</taxon>
        <taxon>Platyhelminthes</taxon>
        <taxon>Cestoda</taxon>
        <taxon>Eucestoda</taxon>
        <taxon>Cyclophyllidea</taxon>
        <taxon>Taeniidae</taxon>
        <taxon>Hydatigera</taxon>
    </lineage>
</organism>
<dbReference type="GO" id="GO:0097730">
    <property type="term" value="C:non-motile cilium"/>
    <property type="evidence" value="ECO:0007669"/>
    <property type="project" value="TreeGrafter"/>
</dbReference>
<dbReference type="PANTHER" id="PTHR12764:SF4">
    <property type="entry name" value="INTRAFLAGELLAR TRANSPORT PROTEIN 122 HOMOLOG"/>
    <property type="match status" value="1"/>
</dbReference>
<keyword evidence="5" id="KW-0969">Cilium</keyword>
<dbReference type="EMBL" id="UYWX01020410">
    <property type="protein sequence ID" value="VDM32300.1"/>
    <property type="molecule type" value="Genomic_DNA"/>
</dbReference>
<dbReference type="InterPro" id="IPR001680">
    <property type="entry name" value="WD40_rpt"/>
</dbReference>
<proteinExistence type="predicted"/>
<dbReference type="STRING" id="6205.A0A0R3X3D4"/>
<keyword evidence="4" id="KW-0677">Repeat</keyword>
<dbReference type="SMART" id="SM00320">
    <property type="entry name" value="WD40"/>
    <property type="match status" value="2"/>
</dbReference>
<keyword evidence="10" id="KW-1185">Reference proteome</keyword>
<dbReference type="PANTHER" id="PTHR12764">
    <property type="entry name" value="WD REPEAT DOMAIN-RELATED"/>
    <property type="match status" value="1"/>
</dbReference>
<dbReference type="SUPFAM" id="SSF50978">
    <property type="entry name" value="WD40 repeat-like"/>
    <property type="match status" value="1"/>
</dbReference>
<reference evidence="11" key="1">
    <citation type="submission" date="2017-02" db="UniProtKB">
        <authorList>
            <consortium name="WormBaseParasite"/>
        </authorList>
    </citation>
    <scope>IDENTIFICATION</scope>
</reference>
<dbReference type="Pfam" id="PF23381">
    <property type="entry name" value="Beta-prop_IFT122_1st"/>
    <property type="match status" value="1"/>
</dbReference>
<accession>A0A0R3X3D4</accession>
<dbReference type="AlphaFoldDB" id="A0A0R3X3D4"/>
<gene>
    <name evidence="9" type="ORF">TTAC_LOCUS7837</name>
</gene>
<dbReference type="WBParaSite" id="TTAC_0000785201-mRNA-1">
    <property type="protein sequence ID" value="TTAC_0000785201-mRNA-1"/>
    <property type="gene ID" value="TTAC_0000785201"/>
</dbReference>
<protein>
    <recommendedName>
        <fullName evidence="2">Intraflagellar transport protein 122 homolog</fullName>
    </recommendedName>
</protein>
<feature type="domain" description="IFT122 first beta-propeller" evidence="8">
    <location>
        <begin position="5"/>
        <end position="111"/>
    </location>
</feature>
<keyword evidence="6" id="KW-0966">Cell projection</keyword>
<evidence type="ECO:0000256" key="7">
    <source>
        <dbReference type="PROSITE-ProRule" id="PRU00221"/>
    </source>
</evidence>
<dbReference type="OrthoDB" id="10255582at2759"/>
<comment type="subcellular location">
    <subcellularLocation>
        <location evidence="1">Cell projection</location>
        <location evidence="1">Cilium</location>
    </subcellularLocation>
</comment>
<evidence type="ECO:0000313" key="11">
    <source>
        <dbReference type="WBParaSite" id="TTAC_0000785201-mRNA-1"/>
    </source>
</evidence>
<evidence type="ECO:0000259" key="8">
    <source>
        <dbReference type="Pfam" id="PF23381"/>
    </source>
</evidence>
<dbReference type="GO" id="GO:0035721">
    <property type="term" value="P:intraciliary retrograde transport"/>
    <property type="evidence" value="ECO:0007669"/>
    <property type="project" value="TreeGrafter"/>
</dbReference>
<evidence type="ECO:0000313" key="9">
    <source>
        <dbReference type="EMBL" id="VDM32300.1"/>
    </source>
</evidence>
<evidence type="ECO:0000256" key="6">
    <source>
        <dbReference type="ARBA" id="ARBA00023273"/>
    </source>
</evidence>
<feature type="repeat" description="WD" evidence="7">
    <location>
        <begin position="39"/>
        <end position="70"/>
    </location>
</feature>
<evidence type="ECO:0000256" key="3">
    <source>
        <dbReference type="ARBA" id="ARBA00022574"/>
    </source>
</evidence>
<dbReference type="InterPro" id="IPR036322">
    <property type="entry name" value="WD40_repeat_dom_sf"/>
</dbReference>
<dbReference type="InterPro" id="IPR015943">
    <property type="entry name" value="WD40/YVTN_repeat-like_dom_sf"/>
</dbReference>
<evidence type="ECO:0000313" key="10">
    <source>
        <dbReference type="Proteomes" id="UP000274429"/>
    </source>
</evidence>
<sequence length="115" mass="12446">MLSFVWDLCFSPDGKLVVAAVGCNVLVYRAECGTLLKTLKGHRDTCLCVNFSSDGSHFASGGVDNVVIVWRSVTFDGILKYTHNSSIQGVCFNPKMLLLASCSSYDIGTLSLMTK</sequence>
<dbReference type="Proteomes" id="UP000274429">
    <property type="component" value="Unassembled WGS sequence"/>
</dbReference>
<dbReference type="GO" id="GO:0061512">
    <property type="term" value="P:protein localization to cilium"/>
    <property type="evidence" value="ECO:0007669"/>
    <property type="project" value="TreeGrafter"/>
</dbReference>
<reference evidence="9 10" key="2">
    <citation type="submission" date="2018-11" db="EMBL/GenBank/DDBJ databases">
        <authorList>
            <consortium name="Pathogen Informatics"/>
        </authorList>
    </citation>
    <scope>NUCLEOTIDE SEQUENCE [LARGE SCALE GENOMIC DNA]</scope>
</reference>
<evidence type="ECO:0000256" key="2">
    <source>
        <dbReference type="ARBA" id="ARBA00019442"/>
    </source>
</evidence>
<evidence type="ECO:0000256" key="5">
    <source>
        <dbReference type="ARBA" id="ARBA00023069"/>
    </source>
</evidence>
<dbReference type="InterPro" id="IPR039857">
    <property type="entry name" value="Ift122/121"/>
</dbReference>